<accession>A0A0A9BMC7</accession>
<organism evidence="1">
    <name type="scientific">Arundo donax</name>
    <name type="common">Giant reed</name>
    <name type="synonym">Donax arundinaceus</name>
    <dbReference type="NCBI Taxonomy" id="35708"/>
    <lineage>
        <taxon>Eukaryota</taxon>
        <taxon>Viridiplantae</taxon>
        <taxon>Streptophyta</taxon>
        <taxon>Embryophyta</taxon>
        <taxon>Tracheophyta</taxon>
        <taxon>Spermatophyta</taxon>
        <taxon>Magnoliopsida</taxon>
        <taxon>Liliopsida</taxon>
        <taxon>Poales</taxon>
        <taxon>Poaceae</taxon>
        <taxon>PACMAD clade</taxon>
        <taxon>Arundinoideae</taxon>
        <taxon>Arundineae</taxon>
        <taxon>Arundo</taxon>
    </lineage>
</organism>
<name>A0A0A9BMC7_ARUDO</name>
<reference evidence="1" key="1">
    <citation type="submission" date="2014-09" db="EMBL/GenBank/DDBJ databases">
        <authorList>
            <person name="Magalhaes I.L.F."/>
            <person name="Oliveira U."/>
            <person name="Santos F.R."/>
            <person name="Vidigal T.H.D.A."/>
            <person name="Brescovit A.D."/>
            <person name="Santos A.J."/>
        </authorList>
    </citation>
    <scope>NUCLEOTIDE SEQUENCE</scope>
    <source>
        <tissue evidence="1">Shoot tissue taken approximately 20 cm above the soil surface</tissue>
    </source>
</reference>
<evidence type="ECO:0000313" key="1">
    <source>
        <dbReference type="EMBL" id="JAD63323.1"/>
    </source>
</evidence>
<sequence>MKAYASIQFSDAVT</sequence>
<dbReference type="EMBL" id="GBRH01234572">
    <property type="protein sequence ID" value="JAD63323.1"/>
    <property type="molecule type" value="Transcribed_RNA"/>
</dbReference>
<reference evidence="1" key="2">
    <citation type="journal article" date="2015" name="Data Brief">
        <title>Shoot transcriptome of the giant reed, Arundo donax.</title>
        <authorList>
            <person name="Barrero R.A."/>
            <person name="Guerrero F.D."/>
            <person name="Moolhuijzen P."/>
            <person name="Goolsby J.A."/>
            <person name="Tidwell J."/>
            <person name="Bellgard S.E."/>
            <person name="Bellgard M.I."/>
        </authorList>
    </citation>
    <scope>NUCLEOTIDE SEQUENCE</scope>
    <source>
        <tissue evidence="1">Shoot tissue taken approximately 20 cm above the soil surface</tissue>
    </source>
</reference>
<protein>
    <submittedName>
        <fullName evidence="1">Uncharacterized protein</fullName>
    </submittedName>
</protein>
<proteinExistence type="predicted"/>